<dbReference type="Gene3D" id="3.90.1200.10">
    <property type="match status" value="1"/>
</dbReference>
<dbReference type="OrthoDB" id="3250044at2759"/>
<organism evidence="2 3">
    <name type="scientific">Xylaria flabelliformis</name>
    <dbReference type="NCBI Taxonomy" id="2512241"/>
    <lineage>
        <taxon>Eukaryota</taxon>
        <taxon>Fungi</taxon>
        <taxon>Dikarya</taxon>
        <taxon>Ascomycota</taxon>
        <taxon>Pezizomycotina</taxon>
        <taxon>Sordariomycetes</taxon>
        <taxon>Xylariomycetidae</taxon>
        <taxon>Xylariales</taxon>
        <taxon>Xylariaceae</taxon>
        <taxon>Xylaria</taxon>
    </lineage>
</organism>
<keyword evidence="3" id="KW-1185">Reference proteome</keyword>
<feature type="domain" description="Aminoglycoside phosphotransferase" evidence="1">
    <location>
        <begin position="344"/>
        <end position="532"/>
    </location>
</feature>
<dbReference type="InterPro" id="IPR051678">
    <property type="entry name" value="AGP_Transferase"/>
</dbReference>
<dbReference type="InterPro" id="IPR002575">
    <property type="entry name" value="Aminoglycoside_PTrfase"/>
</dbReference>
<name>A0A553ICN0_9PEZI</name>
<dbReference type="SUPFAM" id="SSF56112">
    <property type="entry name" value="Protein kinase-like (PK-like)"/>
    <property type="match status" value="1"/>
</dbReference>
<evidence type="ECO:0000313" key="2">
    <source>
        <dbReference type="EMBL" id="TRX97953.1"/>
    </source>
</evidence>
<sequence length="569" mass="64119">MPPHPLSDERVRRVLDIIDNIDLPYPSSYLLTAFVHGALDPVSAATYVGDRLSAGDPRSLVSDWIYILESVTRNGSIPEPPDSHAQHAITQRDGGKCCITGKGGSVSDPLCVVPILPIPVGWVTEENRVFGMLGAFFGPQYRDWWFDYVRDPEYITPYANHWLVRRSASTAFADGFVHLQRLNSSMIEYRVEYVEIGPQARIEVDGDLPLLGDHSRSGIKKVDPRFIGTHARLCASIRFLDIARHIAPQILDECLSPSLAPRPQLSRRGWIQSAVSAAISAILPLNTMGNGLLTLWLLVPKRARVAAYGLLRTIGKALYGTHTSYVQRLPFGLYLKFHSGPNIYRNEFNALRLVRQYTTVPVPKPLDVTIPHDQTSSLSTSAYLLMTRLPGLPLADCQHIISDKDRRQIIDQMRDYLTQIRSIPNLVNRDEPICNAIGEAIRDSRIRGETPVGPFPDEASFSQMLRFSDEPSRRGHSIVFTHADLNPRNILISFVTQEDGTRGWSVTGIVDWEFAGYYPEYWDYTKALFEGFRWIKRYNDMVKEIFKEFGDYSGELDVETRAWGTGDGV</sequence>
<comment type="caution">
    <text evidence="2">The sequence shown here is derived from an EMBL/GenBank/DDBJ whole genome shotgun (WGS) entry which is preliminary data.</text>
</comment>
<dbReference type="AlphaFoldDB" id="A0A553ICN0"/>
<reference evidence="3" key="1">
    <citation type="submission" date="2019-06" db="EMBL/GenBank/DDBJ databases">
        <title>Draft genome sequence of the griseofulvin-producing fungus Xylaria cubensis strain G536.</title>
        <authorList>
            <person name="Mead M.E."/>
            <person name="Raja H.A."/>
            <person name="Steenwyk J.L."/>
            <person name="Knowles S.L."/>
            <person name="Oberlies N.H."/>
            <person name="Rokas A."/>
        </authorList>
    </citation>
    <scope>NUCLEOTIDE SEQUENCE [LARGE SCALE GENOMIC DNA]</scope>
    <source>
        <strain evidence="3">G536</strain>
    </source>
</reference>
<dbReference type="Pfam" id="PF01636">
    <property type="entry name" value="APH"/>
    <property type="match status" value="1"/>
</dbReference>
<dbReference type="PANTHER" id="PTHR21310:SF58">
    <property type="entry name" value="AMINOGLYCOSIDE PHOSPHOTRANSFERASE DOMAIN-CONTAINING PROTEIN"/>
    <property type="match status" value="1"/>
</dbReference>
<proteinExistence type="predicted"/>
<dbReference type="Proteomes" id="UP000319160">
    <property type="component" value="Unassembled WGS sequence"/>
</dbReference>
<protein>
    <recommendedName>
        <fullName evidence="1">Aminoglycoside phosphotransferase domain-containing protein</fullName>
    </recommendedName>
</protein>
<dbReference type="CDD" id="cd05120">
    <property type="entry name" value="APH_ChoK_like"/>
    <property type="match status" value="1"/>
</dbReference>
<evidence type="ECO:0000259" key="1">
    <source>
        <dbReference type="Pfam" id="PF01636"/>
    </source>
</evidence>
<dbReference type="STRING" id="2512241.A0A553ICN0"/>
<accession>A0A553ICN0</accession>
<evidence type="ECO:0000313" key="3">
    <source>
        <dbReference type="Proteomes" id="UP000319160"/>
    </source>
</evidence>
<dbReference type="EMBL" id="VFLP01000004">
    <property type="protein sequence ID" value="TRX97953.1"/>
    <property type="molecule type" value="Genomic_DNA"/>
</dbReference>
<dbReference type="InterPro" id="IPR011009">
    <property type="entry name" value="Kinase-like_dom_sf"/>
</dbReference>
<gene>
    <name evidence="2" type="ORF">FHL15_001163</name>
</gene>
<dbReference type="PANTHER" id="PTHR21310">
    <property type="entry name" value="AMINOGLYCOSIDE PHOSPHOTRANSFERASE-RELATED-RELATED"/>
    <property type="match status" value="1"/>
</dbReference>